<dbReference type="SMART" id="SM00729">
    <property type="entry name" value="Elp3"/>
    <property type="match status" value="1"/>
</dbReference>
<dbReference type="PROSITE" id="PS51918">
    <property type="entry name" value="RADICAL_SAM"/>
    <property type="match status" value="1"/>
</dbReference>
<name>A0A1F7XA38_9BACT</name>
<keyword evidence="6" id="KW-0411">Iron-sulfur</keyword>
<dbReference type="PANTHER" id="PTHR11228">
    <property type="entry name" value="RADICAL SAM DOMAIN PROTEIN"/>
    <property type="match status" value="1"/>
</dbReference>
<keyword evidence="4" id="KW-0479">Metal-binding</keyword>
<dbReference type="InterPro" id="IPR006638">
    <property type="entry name" value="Elp3/MiaA/NifB-like_rSAM"/>
</dbReference>
<dbReference type="InterPro" id="IPR034391">
    <property type="entry name" value="AdoMet-like_SPASM_containing"/>
</dbReference>
<dbReference type="Proteomes" id="UP000177053">
    <property type="component" value="Unassembled WGS sequence"/>
</dbReference>
<dbReference type="InterPro" id="IPR013785">
    <property type="entry name" value="Aldolase_TIM"/>
</dbReference>
<dbReference type="SFLD" id="SFLDS00029">
    <property type="entry name" value="Radical_SAM"/>
    <property type="match status" value="1"/>
</dbReference>
<dbReference type="SUPFAM" id="SSF102114">
    <property type="entry name" value="Radical SAM enzymes"/>
    <property type="match status" value="1"/>
</dbReference>
<sequence length="353" mass="40835">MKIIDLNLNNIIKDGYPRHSGQILNLISNRFNKKSARLKSQPLTLGLAITDKCNLKCNMCHAHSKYIGDFDHKHKPTRDIDLKMYKKILNKFNKAIAITLVGSGEPLLNKDFFEMVDYGARIMKMDVSTNTNGILLDKDTIEKIVSSRLSNVTISVNGESEEEFNRMTGMQVELYGKIIENIKYLVLRKKQKKSKIIIDLHFIIDKENWNKIPAMIKLCEDLDVNMVSFSNFLPSPFKGYSSEERCLTINDTQAVDFINNLKNNEYKIRVNFPTPINFFKRKICEDHFTKLRIDGDGNVGGCSTMLLNLEKNGKFYDKQVWNNEYFQRMRRIFLDFENDRRLGPCINCPSSSS</sequence>
<comment type="cofactor">
    <cofactor evidence="1">
        <name>[4Fe-4S] cluster</name>
        <dbReference type="ChEBI" id="CHEBI:49883"/>
    </cofactor>
</comment>
<evidence type="ECO:0000313" key="8">
    <source>
        <dbReference type="EMBL" id="OGM11205.1"/>
    </source>
</evidence>
<keyword evidence="2" id="KW-0004">4Fe-4S</keyword>
<organism evidence="8 9">
    <name type="scientific">Candidatus Woesebacteria bacterium RBG_16_34_12</name>
    <dbReference type="NCBI Taxonomy" id="1802480"/>
    <lineage>
        <taxon>Bacteria</taxon>
        <taxon>Candidatus Woeseibacteriota</taxon>
    </lineage>
</organism>
<proteinExistence type="predicted"/>
<keyword evidence="3" id="KW-0949">S-adenosyl-L-methionine</keyword>
<accession>A0A1F7XA38</accession>
<evidence type="ECO:0000256" key="2">
    <source>
        <dbReference type="ARBA" id="ARBA00022485"/>
    </source>
</evidence>
<dbReference type="GO" id="GO:0046872">
    <property type="term" value="F:metal ion binding"/>
    <property type="evidence" value="ECO:0007669"/>
    <property type="project" value="UniProtKB-KW"/>
</dbReference>
<dbReference type="GO" id="GO:0003824">
    <property type="term" value="F:catalytic activity"/>
    <property type="evidence" value="ECO:0007669"/>
    <property type="project" value="InterPro"/>
</dbReference>
<dbReference type="GO" id="GO:0051536">
    <property type="term" value="F:iron-sulfur cluster binding"/>
    <property type="evidence" value="ECO:0007669"/>
    <property type="project" value="UniProtKB-KW"/>
</dbReference>
<evidence type="ECO:0000256" key="3">
    <source>
        <dbReference type="ARBA" id="ARBA00022691"/>
    </source>
</evidence>
<evidence type="ECO:0000259" key="7">
    <source>
        <dbReference type="PROSITE" id="PS51918"/>
    </source>
</evidence>
<comment type="caution">
    <text evidence="8">The sequence shown here is derived from an EMBL/GenBank/DDBJ whole genome shotgun (WGS) entry which is preliminary data.</text>
</comment>
<dbReference type="SFLD" id="SFLDG01387">
    <property type="entry name" value="BtrN-like_SPASM_domain_contain"/>
    <property type="match status" value="1"/>
</dbReference>
<reference evidence="8 9" key="1">
    <citation type="journal article" date="2016" name="Nat. Commun.">
        <title>Thousands of microbial genomes shed light on interconnected biogeochemical processes in an aquifer system.</title>
        <authorList>
            <person name="Anantharaman K."/>
            <person name="Brown C.T."/>
            <person name="Hug L.A."/>
            <person name="Sharon I."/>
            <person name="Castelle C.J."/>
            <person name="Probst A.J."/>
            <person name="Thomas B.C."/>
            <person name="Singh A."/>
            <person name="Wilkins M.J."/>
            <person name="Karaoz U."/>
            <person name="Brodie E.L."/>
            <person name="Williams K.H."/>
            <person name="Hubbard S.S."/>
            <person name="Banfield J.F."/>
        </authorList>
    </citation>
    <scope>NUCLEOTIDE SEQUENCE [LARGE SCALE GENOMIC DNA]</scope>
</reference>
<evidence type="ECO:0000313" key="9">
    <source>
        <dbReference type="Proteomes" id="UP000177053"/>
    </source>
</evidence>
<evidence type="ECO:0000256" key="5">
    <source>
        <dbReference type="ARBA" id="ARBA00023004"/>
    </source>
</evidence>
<keyword evidence="5" id="KW-0408">Iron</keyword>
<evidence type="ECO:0000256" key="1">
    <source>
        <dbReference type="ARBA" id="ARBA00001966"/>
    </source>
</evidence>
<dbReference type="CDD" id="cd21109">
    <property type="entry name" value="SPASM"/>
    <property type="match status" value="1"/>
</dbReference>
<dbReference type="SFLD" id="SFLDG01067">
    <property type="entry name" value="SPASM/twitch_domain_containing"/>
    <property type="match status" value="1"/>
</dbReference>
<protein>
    <recommendedName>
        <fullName evidence="7">Radical SAM core domain-containing protein</fullName>
    </recommendedName>
</protein>
<evidence type="ECO:0000256" key="4">
    <source>
        <dbReference type="ARBA" id="ARBA00022723"/>
    </source>
</evidence>
<dbReference type="Pfam" id="PF04055">
    <property type="entry name" value="Radical_SAM"/>
    <property type="match status" value="1"/>
</dbReference>
<feature type="domain" description="Radical SAM core" evidence="7">
    <location>
        <begin position="39"/>
        <end position="273"/>
    </location>
</feature>
<dbReference type="InterPro" id="IPR058240">
    <property type="entry name" value="rSAM_sf"/>
</dbReference>
<dbReference type="Gene3D" id="3.20.20.70">
    <property type="entry name" value="Aldolase class I"/>
    <property type="match status" value="1"/>
</dbReference>
<dbReference type="PANTHER" id="PTHR11228:SF7">
    <property type="entry name" value="PQQA PEPTIDE CYCLASE"/>
    <property type="match status" value="1"/>
</dbReference>
<evidence type="ECO:0000256" key="6">
    <source>
        <dbReference type="ARBA" id="ARBA00023014"/>
    </source>
</evidence>
<gene>
    <name evidence="8" type="ORF">A2Z22_01835</name>
</gene>
<dbReference type="CDD" id="cd01335">
    <property type="entry name" value="Radical_SAM"/>
    <property type="match status" value="1"/>
</dbReference>
<dbReference type="AlphaFoldDB" id="A0A1F7XA38"/>
<dbReference type="InterPro" id="IPR050377">
    <property type="entry name" value="Radical_SAM_PqqE_MftC-like"/>
</dbReference>
<dbReference type="InterPro" id="IPR007197">
    <property type="entry name" value="rSAM"/>
</dbReference>
<dbReference type="EMBL" id="MGFS01000024">
    <property type="protein sequence ID" value="OGM11205.1"/>
    <property type="molecule type" value="Genomic_DNA"/>
</dbReference>